<feature type="domain" description="Glutaredoxin" evidence="1">
    <location>
        <begin position="7"/>
        <end position="61"/>
    </location>
</feature>
<name>A0A1A2YS89_9MYCO</name>
<dbReference type="PANTHER" id="PTHR34386">
    <property type="entry name" value="GLUTAREDOXIN"/>
    <property type="match status" value="1"/>
</dbReference>
<evidence type="ECO:0000313" key="2">
    <source>
        <dbReference type="EMBL" id="OBI40303.1"/>
    </source>
</evidence>
<dbReference type="RefSeq" id="WP_065016594.1">
    <property type="nucleotide sequence ID" value="NZ_LZKJ01000200.1"/>
</dbReference>
<dbReference type="InterPro" id="IPR051548">
    <property type="entry name" value="Grx-like_ET"/>
</dbReference>
<comment type="caution">
    <text evidence="2">The sequence shown here is derived from an EMBL/GenBank/DDBJ whole genome shotgun (WGS) entry which is preliminary data.</text>
</comment>
<gene>
    <name evidence="2" type="ORF">A5707_10345</name>
</gene>
<dbReference type="GO" id="GO:0045454">
    <property type="term" value="P:cell redox homeostasis"/>
    <property type="evidence" value="ECO:0007669"/>
    <property type="project" value="TreeGrafter"/>
</dbReference>
<protein>
    <submittedName>
        <fullName evidence="2">Glutaredoxin-like protein</fullName>
    </submittedName>
</protein>
<dbReference type="Proteomes" id="UP000093592">
    <property type="component" value="Unassembled WGS sequence"/>
</dbReference>
<organism evidence="2 3">
    <name type="scientific">Mycobacterium kyorinense</name>
    <dbReference type="NCBI Taxonomy" id="487514"/>
    <lineage>
        <taxon>Bacteria</taxon>
        <taxon>Bacillati</taxon>
        <taxon>Actinomycetota</taxon>
        <taxon>Actinomycetes</taxon>
        <taxon>Mycobacteriales</taxon>
        <taxon>Mycobacteriaceae</taxon>
        <taxon>Mycobacterium</taxon>
    </lineage>
</organism>
<dbReference type="OrthoDB" id="8991911at2"/>
<dbReference type="NCBIfam" id="TIGR02200">
    <property type="entry name" value="GlrX_actino"/>
    <property type="match status" value="1"/>
</dbReference>
<evidence type="ECO:0000313" key="3">
    <source>
        <dbReference type="Proteomes" id="UP000093592"/>
    </source>
</evidence>
<sequence>MTNASLTMYTTPWCGYCHRLKTVLKAAGIGYDEIDIEQDAAAAEFVGSVNGGNRTVPTLRFADGSTLTNPGANEVKAKLAELAG</sequence>
<proteinExistence type="predicted"/>
<dbReference type="CDD" id="cd02976">
    <property type="entry name" value="NrdH"/>
    <property type="match status" value="1"/>
</dbReference>
<dbReference type="GO" id="GO:0009055">
    <property type="term" value="F:electron transfer activity"/>
    <property type="evidence" value="ECO:0007669"/>
    <property type="project" value="TreeGrafter"/>
</dbReference>
<dbReference type="InterPro" id="IPR036249">
    <property type="entry name" value="Thioredoxin-like_sf"/>
</dbReference>
<dbReference type="PANTHER" id="PTHR34386:SF1">
    <property type="entry name" value="GLUTAREDOXIN-LIKE PROTEIN NRDH"/>
    <property type="match status" value="1"/>
</dbReference>
<dbReference type="Pfam" id="PF00462">
    <property type="entry name" value="Glutaredoxin"/>
    <property type="match status" value="1"/>
</dbReference>
<dbReference type="PROSITE" id="PS51354">
    <property type="entry name" value="GLUTAREDOXIN_2"/>
    <property type="match status" value="1"/>
</dbReference>
<dbReference type="AlphaFoldDB" id="A0A1A2YS89"/>
<dbReference type="InterPro" id="IPR011915">
    <property type="entry name" value="GlrX_actino"/>
</dbReference>
<accession>A0A1A2YS89</accession>
<reference evidence="3" key="1">
    <citation type="submission" date="2016-06" db="EMBL/GenBank/DDBJ databases">
        <authorList>
            <person name="Sutton G."/>
            <person name="Brinkac L."/>
            <person name="Sanka R."/>
            <person name="Adams M."/>
            <person name="Lau E."/>
            <person name="Sam S."/>
            <person name="Sreng N."/>
            <person name="Him V."/>
            <person name="Kerleguer A."/>
            <person name="Cheng S."/>
        </authorList>
    </citation>
    <scope>NUCLEOTIDE SEQUENCE [LARGE SCALE GENOMIC DNA]</scope>
    <source>
        <strain evidence="3">E861</strain>
    </source>
</reference>
<dbReference type="InterPro" id="IPR002109">
    <property type="entry name" value="Glutaredoxin"/>
</dbReference>
<evidence type="ECO:0000259" key="1">
    <source>
        <dbReference type="Pfam" id="PF00462"/>
    </source>
</evidence>
<dbReference type="EMBL" id="LZKJ01000200">
    <property type="protein sequence ID" value="OBI40303.1"/>
    <property type="molecule type" value="Genomic_DNA"/>
</dbReference>
<dbReference type="SUPFAM" id="SSF52833">
    <property type="entry name" value="Thioredoxin-like"/>
    <property type="match status" value="1"/>
</dbReference>
<dbReference type="Gene3D" id="3.40.30.10">
    <property type="entry name" value="Glutaredoxin"/>
    <property type="match status" value="1"/>
</dbReference>